<keyword evidence="3 5" id="KW-1133">Transmembrane helix</keyword>
<dbReference type="Pfam" id="PF04279">
    <property type="entry name" value="IspA"/>
    <property type="match status" value="1"/>
</dbReference>
<evidence type="ECO:0000256" key="3">
    <source>
        <dbReference type="ARBA" id="ARBA00022989"/>
    </source>
</evidence>
<organism evidence="6 7">
    <name type="scientific">Buchnera aphidicola</name>
    <name type="common">Aphis glycines</name>
    <dbReference type="NCBI Taxonomy" id="1265350"/>
    <lineage>
        <taxon>Bacteria</taxon>
        <taxon>Pseudomonadati</taxon>
        <taxon>Pseudomonadota</taxon>
        <taxon>Gammaproteobacteria</taxon>
        <taxon>Enterobacterales</taxon>
        <taxon>Erwiniaceae</taxon>
        <taxon>Buchnera</taxon>
    </lineage>
</organism>
<keyword evidence="4 5" id="KW-0472">Membrane</keyword>
<comment type="subcellular location">
    <subcellularLocation>
        <location evidence="5">Cell inner membrane</location>
        <topology evidence="5">Multi-pass membrane protein</topology>
    </subcellularLocation>
</comment>
<dbReference type="InterPro" id="IPR006008">
    <property type="entry name" value="YciB"/>
</dbReference>
<proteinExistence type="inferred from homology"/>
<comment type="function">
    <text evidence="5">Plays a role in cell envelope biogenesis, maintenance of cell envelope integrity and membrane homeostasis.</text>
</comment>
<feature type="transmembrane region" description="Helical" evidence="5">
    <location>
        <begin position="74"/>
        <end position="95"/>
    </location>
</feature>
<gene>
    <name evidence="5" type="primary">yciB</name>
    <name evidence="6" type="ORF">IX46_01440</name>
</gene>
<keyword evidence="2 5" id="KW-0812">Transmembrane</keyword>
<dbReference type="HAMAP" id="MF_00189">
    <property type="entry name" value="YciB"/>
    <property type="match status" value="1"/>
</dbReference>
<dbReference type="RefSeq" id="WP_053940232.1">
    <property type="nucleotide sequence ID" value="NZ_CP009253.1"/>
</dbReference>
<sequence>MQTILNLLPIITFFICYKTYDIFIASKFLIFTSGLTCILHYIIYKKIDKINLISFILIGILGSLTIFFHNSQFIKWKITIIYMFFSIILFISQFYERKPIIQKFLEKNIKLSNICWKKINFFWALFFLFCSILNIYIAFYFSEETWVHFKVFGLSILMLFSIVITSIYMHYQALKKK</sequence>
<dbReference type="EMBL" id="CP009253">
    <property type="protein sequence ID" value="ALD15226.1"/>
    <property type="molecule type" value="Genomic_DNA"/>
</dbReference>
<evidence type="ECO:0000256" key="1">
    <source>
        <dbReference type="ARBA" id="ARBA00022475"/>
    </source>
</evidence>
<feature type="transmembrane region" description="Helical" evidence="5">
    <location>
        <begin position="119"/>
        <end position="139"/>
    </location>
</feature>
<dbReference type="STRING" id="1265350.IX46_01440"/>
<dbReference type="AlphaFoldDB" id="A0A0M3RSI0"/>
<dbReference type="KEGG" id="baph:IX46_01440"/>
<evidence type="ECO:0000256" key="4">
    <source>
        <dbReference type="ARBA" id="ARBA00023136"/>
    </source>
</evidence>
<dbReference type="GO" id="GO:0005886">
    <property type="term" value="C:plasma membrane"/>
    <property type="evidence" value="ECO:0007669"/>
    <property type="project" value="UniProtKB-SubCell"/>
</dbReference>
<protein>
    <recommendedName>
        <fullName evidence="5">Inner membrane-spanning protein YciB</fullName>
    </recommendedName>
</protein>
<evidence type="ECO:0000256" key="5">
    <source>
        <dbReference type="HAMAP-Rule" id="MF_00189"/>
    </source>
</evidence>
<dbReference type="PATRIC" id="fig|1265350.3.peg.268"/>
<evidence type="ECO:0000313" key="7">
    <source>
        <dbReference type="Proteomes" id="UP000066321"/>
    </source>
</evidence>
<dbReference type="OrthoDB" id="9788219at2"/>
<dbReference type="NCBIfam" id="NF001324">
    <property type="entry name" value="PRK00259.1-2"/>
    <property type="match status" value="1"/>
</dbReference>
<name>A0A0M3RSI0_9GAMM</name>
<dbReference type="NCBIfam" id="TIGR00997">
    <property type="entry name" value="ispZ"/>
    <property type="match status" value="1"/>
</dbReference>
<evidence type="ECO:0000313" key="6">
    <source>
        <dbReference type="EMBL" id="ALD15226.1"/>
    </source>
</evidence>
<keyword evidence="5" id="KW-0997">Cell inner membrane</keyword>
<comment type="similarity">
    <text evidence="5">Belongs to the YciB family.</text>
</comment>
<reference evidence="6 7" key="1">
    <citation type="journal article" date="2015" name="J Genomics">
        <title>Whole Genome Sequence of the Soybean Aphid Endosymbiont Buchnera aphidicola and Genetic Differentiation among Biotype-Specific Strains.</title>
        <authorList>
            <person name="Cassone B.J."/>
            <person name="Wenger J.A."/>
            <person name="Michel A.P."/>
        </authorList>
    </citation>
    <scope>NUCLEOTIDE SEQUENCE [LARGE SCALE GENOMIC DNA]</scope>
    <source>
        <strain evidence="6 7">BAg</strain>
    </source>
</reference>
<dbReference type="Proteomes" id="UP000066321">
    <property type="component" value="Chromosome"/>
</dbReference>
<feature type="transmembrane region" description="Helical" evidence="5">
    <location>
        <begin position="22"/>
        <end position="43"/>
    </location>
</feature>
<accession>A0A0M3RSI0</accession>
<evidence type="ECO:0000256" key="2">
    <source>
        <dbReference type="ARBA" id="ARBA00022692"/>
    </source>
</evidence>
<feature type="transmembrane region" description="Helical" evidence="5">
    <location>
        <begin position="50"/>
        <end position="68"/>
    </location>
</feature>
<feature type="transmembrane region" description="Helical" evidence="5">
    <location>
        <begin position="151"/>
        <end position="171"/>
    </location>
</feature>
<dbReference type="PANTHER" id="PTHR36917:SF1">
    <property type="entry name" value="INNER MEMBRANE-SPANNING PROTEIN YCIB"/>
    <property type="match status" value="1"/>
</dbReference>
<dbReference type="PANTHER" id="PTHR36917">
    <property type="entry name" value="INTRACELLULAR SEPTATION PROTEIN A-RELATED"/>
    <property type="match status" value="1"/>
</dbReference>
<keyword evidence="1 5" id="KW-1003">Cell membrane</keyword>